<keyword evidence="2" id="KW-1185">Reference proteome</keyword>
<name>A0ACC1M4E5_9FUNG</name>
<reference evidence="1" key="1">
    <citation type="submission" date="2022-07" db="EMBL/GenBank/DDBJ databases">
        <title>Phylogenomic reconstructions and comparative analyses of Kickxellomycotina fungi.</title>
        <authorList>
            <person name="Reynolds N.K."/>
            <person name="Stajich J.E."/>
            <person name="Barry K."/>
            <person name="Grigoriev I.V."/>
            <person name="Crous P."/>
            <person name="Smith M.E."/>
        </authorList>
    </citation>
    <scope>NUCLEOTIDE SEQUENCE</scope>
    <source>
        <strain evidence="1">CBS 190363</strain>
    </source>
</reference>
<gene>
    <name evidence="1" type="ORF">IWW38_002740</name>
</gene>
<feature type="non-terminal residue" evidence="1">
    <location>
        <position position="1"/>
    </location>
</feature>
<proteinExistence type="predicted"/>
<dbReference type="Proteomes" id="UP001139981">
    <property type="component" value="Unassembled WGS sequence"/>
</dbReference>
<protein>
    <submittedName>
        <fullName evidence="1">Uncharacterized protein</fullName>
    </submittedName>
</protein>
<dbReference type="EMBL" id="JANBVB010000480">
    <property type="protein sequence ID" value="KAJ2893910.1"/>
    <property type="molecule type" value="Genomic_DNA"/>
</dbReference>
<evidence type="ECO:0000313" key="2">
    <source>
        <dbReference type="Proteomes" id="UP001139981"/>
    </source>
</evidence>
<organism evidence="1 2">
    <name type="scientific">Coemansia aciculifera</name>
    <dbReference type="NCBI Taxonomy" id="417176"/>
    <lineage>
        <taxon>Eukaryota</taxon>
        <taxon>Fungi</taxon>
        <taxon>Fungi incertae sedis</taxon>
        <taxon>Zoopagomycota</taxon>
        <taxon>Kickxellomycotina</taxon>
        <taxon>Kickxellomycetes</taxon>
        <taxon>Kickxellales</taxon>
        <taxon>Kickxellaceae</taxon>
        <taxon>Coemansia</taxon>
    </lineage>
</organism>
<accession>A0ACC1M4E5</accession>
<evidence type="ECO:0000313" key="1">
    <source>
        <dbReference type="EMBL" id="KAJ2893910.1"/>
    </source>
</evidence>
<sequence length="178" mass="20133">HRLEVEEQILASLCSTGEHPDPEAEYIRAWEKSEEQYLKLSDAAKYGANEKYREFRQQVWDVRHDGEAMPPLFGDESGEAGDEDLVIAGARLTYKCPLSATWLVDPVTSKTCKHSYSKDQIANYLRAKQGEGPCPVGGCSRRVRPADLYADKVLERKVARHLRQLQAEESTATYTMVQ</sequence>
<comment type="caution">
    <text evidence="1">The sequence shown here is derived from an EMBL/GenBank/DDBJ whole genome shotgun (WGS) entry which is preliminary data.</text>
</comment>